<feature type="transmembrane region" description="Helical" evidence="6">
    <location>
        <begin position="119"/>
        <end position="140"/>
    </location>
</feature>
<dbReference type="PANTHER" id="PTHR39469">
    <property type="entry name" value="CHROMOSOME 1, WHOLE GENOME SHOTGUN SEQUENCE"/>
    <property type="match status" value="1"/>
</dbReference>
<comment type="caution">
    <text evidence="9">The sequence shown here is derived from an EMBL/GenBank/DDBJ whole genome shotgun (WGS) entry which is preliminary data.</text>
</comment>
<accession>A0A443HWE4</accession>
<protein>
    <recommendedName>
        <fullName evidence="8">TM7S3/TM198-like domain-containing protein</fullName>
    </recommendedName>
</protein>
<feature type="compositionally biased region" description="Polar residues" evidence="5">
    <location>
        <begin position="686"/>
        <end position="701"/>
    </location>
</feature>
<name>A0A443HWE4_BYSSP</name>
<comment type="subcellular location">
    <subcellularLocation>
        <location evidence="1">Membrane</location>
        <topology evidence="1">Multi-pass membrane protein</topology>
    </subcellularLocation>
</comment>
<evidence type="ECO:0000259" key="8">
    <source>
        <dbReference type="Pfam" id="PF13886"/>
    </source>
</evidence>
<evidence type="ECO:0000256" key="5">
    <source>
        <dbReference type="SAM" id="MobiDB-lite"/>
    </source>
</evidence>
<dbReference type="Proteomes" id="UP000283841">
    <property type="component" value="Unassembled WGS sequence"/>
</dbReference>
<dbReference type="AlphaFoldDB" id="A0A443HWE4"/>
<feature type="compositionally biased region" description="Basic and acidic residues" evidence="5">
    <location>
        <begin position="347"/>
        <end position="366"/>
    </location>
</feature>
<dbReference type="GeneID" id="39595708"/>
<organism evidence="9 10">
    <name type="scientific">Byssochlamys spectabilis</name>
    <name type="common">Paecilomyces variotii</name>
    <dbReference type="NCBI Taxonomy" id="264951"/>
    <lineage>
        <taxon>Eukaryota</taxon>
        <taxon>Fungi</taxon>
        <taxon>Dikarya</taxon>
        <taxon>Ascomycota</taxon>
        <taxon>Pezizomycotina</taxon>
        <taxon>Eurotiomycetes</taxon>
        <taxon>Eurotiomycetidae</taxon>
        <taxon>Eurotiales</taxon>
        <taxon>Thermoascaceae</taxon>
        <taxon>Paecilomyces</taxon>
    </lineage>
</organism>
<evidence type="ECO:0000256" key="7">
    <source>
        <dbReference type="SAM" id="SignalP"/>
    </source>
</evidence>
<dbReference type="VEuPathDB" id="FungiDB:C8Q69DRAFT_234691"/>
<evidence type="ECO:0000256" key="4">
    <source>
        <dbReference type="ARBA" id="ARBA00023136"/>
    </source>
</evidence>
<feature type="compositionally biased region" description="Basic and acidic residues" evidence="5">
    <location>
        <begin position="616"/>
        <end position="633"/>
    </location>
</feature>
<keyword evidence="4 6" id="KW-0472">Membrane</keyword>
<feature type="domain" description="TM7S3/TM198-like" evidence="8">
    <location>
        <begin position="127"/>
        <end position="330"/>
    </location>
</feature>
<evidence type="ECO:0000256" key="1">
    <source>
        <dbReference type="ARBA" id="ARBA00004141"/>
    </source>
</evidence>
<evidence type="ECO:0000313" key="10">
    <source>
        <dbReference type="Proteomes" id="UP000283841"/>
    </source>
</evidence>
<dbReference type="EMBL" id="RCNU01000004">
    <property type="protein sequence ID" value="RWQ96159.1"/>
    <property type="molecule type" value="Genomic_DNA"/>
</dbReference>
<dbReference type="InterPro" id="IPR025256">
    <property type="entry name" value="TM7S3/TM198-like_dom"/>
</dbReference>
<feature type="region of interest" description="Disordered" evidence="5">
    <location>
        <begin position="34"/>
        <end position="112"/>
    </location>
</feature>
<feature type="transmembrane region" description="Helical" evidence="6">
    <location>
        <begin position="180"/>
        <end position="199"/>
    </location>
</feature>
<sequence>MRFRNLFIVISCIAFAFLALAEDATSIASASASSTVSATDSDTSSQSVSSTAAASSSDSAQAATTTSSAATSTINHTATTNSSTPTGTTAANATAPTASSDPVDGPKQDPNVLPLQPKITPAVGIAGVVLIVLGGIYALIGVKKRRLHIFLSTAFLTSLGVTVLIEYVMNPPVRDAVQGAYFVAIFVTGAIFGALALVFREITEGLGCLLGGFCLSMWLLELKSGGLLTSSGSKGAFIGAFSAGIYAVSFSHYTRPYGLVVATSFAGATAIVLGIDCFSRAGLKEFWLYLWELNANTFPLNTNTYPVTRGIKVEIALTMIIFAMGLISQFRLWKVVKERRKQQAMMKSEEEKKREEHEAELGRQIEEANMRDRALWESVYGNKDAHPSDSGIDIDASDSPRKRSTAIETTEIDPNDDANNGHQSYRNSNETGSGTGGDPEQANDEVRDDEHHVSGGYVNELPGDFPPSGDEHPASMPLPFKAPEEKSSSDDDERSVAATLSGSDILARRLSTGLSRSAGHNPMLTSESEEALVATKDESPASSVAGVPDEDERDIASEVSDSPVGNENEANEANEDNTVPVEIEGPANQDTTHVKSISESASGGPSESNAQPSEQSKPEADESGREEKKRPDPADVLPARQVLSLLPVSSPPPTTGQSVSEQDGKSHSREGTAMVPSRTASEKQEGQSSVRKTSLTADTMTQLPDRVSRVVSSYRTNEWAKHLSEAETPEIEPIRPIIEDKPLGDSTKETVAPVQVEELLQTPLTARPPPAVPTPITINQQYGLTNSLSMSSRSKSRSPRSVSPEPNKDLTGLRRASTGVAPPPLTPLLRSGSNASLASQHSLLQPGYRRHSSSQLLSNTLAATPIDESKEVNFQKPQYGKSPQLMTQRQSLIRNRVSSTSLSRDSWIPHSASASRQSLGLGISSPGFGSQANLIDDDDDMPLAKRRDMIQQQRLTPTRTDATGAAWRESIRQDLARTTLPYSSSAFSRSEHDQAWTVRQQQMMAANHIDQAIAQGMQRGELRDLHREAMRRMQAAAYRAGN</sequence>
<feature type="compositionally biased region" description="Low complexity" evidence="5">
    <location>
        <begin position="34"/>
        <end position="100"/>
    </location>
</feature>
<evidence type="ECO:0000256" key="3">
    <source>
        <dbReference type="ARBA" id="ARBA00022989"/>
    </source>
</evidence>
<evidence type="ECO:0000256" key="2">
    <source>
        <dbReference type="ARBA" id="ARBA00022692"/>
    </source>
</evidence>
<dbReference type="GO" id="GO:0016020">
    <property type="term" value="C:membrane"/>
    <property type="evidence" value="ECO:0007669"/>
    <property type="project" value="UniProtKB-SubCell"/>
</dbReference>
<keyword evidence="2 6" id="KW-0812">Transmembrane</keyword>
<feature type="compositionally biased region" description="Low complexity" evidence="5">
    <location>
        <begin position="788"/>
        <end position="805"/>
    </location>
</feature>
<dbReference type="Pfam" id="PF13886">
    <property type="entry name" value="TM7S3_TM198"/>
    <property type="match status" value="1"/>
</dbReference>
<feature type="region of interest" description="Disordered" evidence="5">
    <location>
        <begin position="788"/>
        <end position="834"/>
    </location>
</feature>
<feature type="compositionally biased region" description="Basic and acidic residues" evidence="5">
    <location>
        <begin position="444"/>
        <end position="453"/>
    </location>
</feature>
<dbReference type="RefSeq" id="XP_028485804.1">
    <property type="nucleotide sequence ID" value="XM_028626431.1"/>
</dbReference>
<dbReference type="STRING" id="264951.A0A443HWE4"/>
<feature type="compositionally biased region" description="Polar residues" evidence="5">
    <location>
        <begin position="588"/>
        <end position="615"/>
    </location>
</feature>
<proteinExistence type="predicted"/>
<feature type="region of interest" description="Disordered" evidence="5">
    <location>
        <begin position="345"/>
        <end position="366"/>
    </location>
</feature>
<feature type="transmembrane region" description="Helical" evidence="6">
    <location>
        <begin position="260"/>
        <end position="283"/>
    </location>
</feature>
<keyword evidence="7" id="KW-0732">Signal</keyword>
<evidence type="ECO:0000313" key="9">
    <source>
        <dbReference type="EMBL" id="RWQ96159.1"/>
    </source>
</evidence>
<keyword evidence="10" id="KW-1185">Reference proteome</keyword>
<feature type="signal peptide" evidence="7">
    <location>
        <begin position="1"/>
        <end position="21"/>
    </location>
</feature>
<feature type="region of interest" description="Disordered" evidence="5">
    <location>
        <begin position="868"/>
        <end position="888"/>
    </location>
</feature>
<keyword evidence="3 6" id="KW-1133">Transmembrane helix</keyword>
<feature type="region of interest" description="Disordered" evidence="5">
    <location>
        <begin position="381"/>
        <end position="701"/>
    </location>
</feature>
<feature type="chain" id="PRO_5019133250" description="TM7S3/TM198-like domain-containing protein" evidence="7">
    <location>
        <begin position="22"/>
        <end position="1042"/>
    </location>
</feature>
<feature type="transmembrane region" description="Helical" evidence="6">
    <location>
        <begin position="235"/>
        <end position="253"/>
    </location>
</feature>
<feature type="transmembrane region" description="Helical" evidence="6">
    <location>
        <begin position="206"/>
        <end position="223"/>
    </location>
</feature>
<feature type="transmembrane region" description="Helical" evidence="6">
    <location>
        <begin position="147"/>
        <end position="168"/>
    </location>
</feature>
<dbReference type="PANTHER" id="PTHR39469:SF1">
    <property type="entry name" value="DUF4203 DOMAIN-CONTAINING PROTEIN"/>
    <property type="match status" value="1"/>
</dbReference>
<gene>
    <name evidence="9" type="ORF">C8Q69DRAFT_234691</name>
</gene>
<evidence type="ECO:0000256" key="6">
    <source>
        <dbReference type="SAM" id="Phobius"/>
    </source>
</evidence>
<reference evidence="9 10" key="1">
    <citation type="journal article" date="2018" name="Front. Microbiol.">
        <title>Genomic and genetic insights into a cosmopolitan fungus, Paecilomyces variotii (Eurotiales).</title>
        <authorList>
            <person name="Urquhart A.S."/>
            <person name="Mondo S.J."/>
            <person name="Makela M.R."/>
            <person name="Hane J.K."/>
            <person name="Wiebenga A."/>
            <person name="He G."/>
            <person name="Mihaltcheva S."/>
            <person name="Pangilinan J."/>
            <person name="Lipzen A."/>
            <person name="Barry K."/>
            <person name="de Vries R.P."/>
            <person name="Grigoriev I.V."/>
            <person name="Idnurm A."/>
        </authorList>
    </citation>
    <scope>NUCLEOTIDE SEQUENCE [LARGE SCALE GENOMIC DNA]</scope>
    <source>
        <strain evidence="9 10">CBS 101075</strain>
    </source>
</reference>
<feature type="compositionally biased region" description="Polar residues" evidence="5">
    <location>
        <begin position="417"/>
        <end position="432"/>
    </location>
</feature>